<dbReference type="EMBL" id="CP045809">
    <property type="protein sequence ID" value="QHN35511.1"/>
    <property type="molecule type" value="Genomic_DNA"/>
</dbReference>
<proteinExistence type="predicted"/>
<evidence type="ECO:0000313" key="2">
    <source>
        <dbReference type="EMBL" id="QHN35511.1"/>
    </source>
</evidence>
<gene>
    <name evidence="2" type="ORF">GII31_12100</name>
</gene>
<evidence type="ECO:0000313" key="3">
    <source>
        <dbReference type="Proteomes" id="UP001059836"/>
    </source>
</evidence>
<dbReference type="InterPro" id="IPR002669">
    <property type="entry name" value="UreD"/>
</dbReference>
<sequence>MLTDVTIVARSDASIYTESVGGFAVRRTGPSRIHLISTAATPLGGDEIRVRVVVEAGAVLRLHSVAATIALPAAHRADSVARWVIEVEEGGDLVCAPEPTIVAGGAHHTTTTRAHLHPDSRIVVAEHVQIGRGTLDAGAEGRWSGSLRVDAGDHPVLRHRLVLGPEETGRGHRGLTSTFTYPDDRPDVVSAKEYAARLCLAEVPGPSERVRTPTLTTVLADGVSAARQVTAALG</sequence>
<dbReference type="Pfam" id="PF01774">
    <property type="entry name" value="UreD"/>
    <property type="match status" value="1"/>
</dbReference>
<reference evidence="2" key="1">
    <citation type="journal article" date="2021" name="Nat. Microbiol.">
        <title>Cocultivation of an ultrasmall environmental parasitic bacterium with lytic ability against bacteria associated with wastewater foams.</title>
        <authorList>
            <person name="Batinovic S."/>
            <person name="Rose J.J.A."/>
            <person name="Ratcliffe J."/>
            <person name="Seviour R.J."/>
            <person name="Petrovski S."/>
        </authorList>
    </citation>
    <scope>NUCLEOTIDE SEQUENCE</scope>
    <source>
        <strain evidence="2">CON9</strain>
    </source>
</reference>
<accession>A0ABX6IJI6</accession>
<dbReference type="Proteomes" id="UP001059836">
    <property type="component" value="Chromosome"/>
</dbReference>
<protein>
    <submittedName>
        <fullName evidence="2">Urease accessory protein UreD</fullName>
    </submittedName>
</protein>
<name>A0ABX6IJI6_9ACTN</name>
<dbReference type="RefSeq" id="WP_213243383.1">
    <property type="nucleotide sequence ID" value="NZ_CP045806.1"/>
</dbReference>
<evidence type="ECO:0000256" key="1">
    <source>
        <dbReference type="ARBA" id="ARBA00023186"/>
    </source>
</evidence>
<organism evidence="2 3">
    <name type="scientific">Gordonia pseudamarae</name>
    <dbReference type="NCBI Taxonomy" id="2831662"/>
    <lineage>
        <taxon>Bacteria</taxon>
        <taxon>Bacillati</taxon>
        <taxon>Actinomycetota</taxon>
        <taxon>Actinomycetes</taxon>
        <taxon>Mycobacteriales</taxon>
        <taxon>Gordoniaceae</taxon>
        <taxon>Gordonia</taxon>
    </lineage>
</organism>
<keyword evidence="3" id="KW-1185">Reference proteome</keyword>
<keyword evidence="1" id="KW-0143">Chaperone</keyword>